<dbReference type="CDD" id="cd09272">
    <property type="entry name" value="RNase_HI_RT_Ty1"/>
    <property type="match status" value="1"/>
</dbReference>
<sequence length="396" mass="45185">METEIEALELNKTWVLTDLPLGKISIDYKYVYKTKYHSNGTVERKKARLVARGFTQQECIDYHETFSPIVKMVTVRTLLALAAMKGWHLQQFDVNNDFLHGDLQEEIYMKRPPGYHKGSPNQVCKLLKSLYGLKQASRQWYNKFSHSLIQFGIIQSKADYSLFTYSNGDIFTALLVYVDDIVMASNSLHSISVLKAFLNHHFKIKDLGPLRYFLGIEVARSPSGIHLCQRKYTLDILADSGHLASKALKIPMDQNYKLSKSSSLPIPDPTVYRRLIGRLLYLTLTRPNICYPTHVLSQFLDHPTSTHLAAAYKILRYIKNAPGQGIFLSSTSSIHLKRYCDSDWASCPDTRKSITDYCIFLGHSLISWKSKKQTVVSRSSAEAEYRAMTSISTEFT</sequence>
<protein>
    <recommendedName>
        <fullName evidence="1">Reverse transcriptase Ty1/copia-type domain-containing protein</fullName>
    </recommendedName>
</protein>
<comment type="caution">
    <text evidence="2">The sequence shown here is derived from an EMBL/GenBank/DDBJ whole genome shotgun (WGS) entry which is preliminary data.</text>
</comment>
<dbReference type="InterPro" id="IPR043502">
    <property type="entry name" value="DNA/RNA_pol_sf"/>
</dbReference>
<dbReference type="Gramene" id="Jr13_29760_p1">
    <property type="protein sequence ID" value="cds.Jr13_29760_p1"/>
    <property type="gene ID" value="Jr13_29760"/>
</dbReference>
<dbReference type="PANTHER" id="PTHR11439">
    <property type="entry name" value="GAG-POL-RELATED RETROTRANSPOSON"/>
    <property type="match status" value="1"/>
</dbReference>
<dbReference type="EMBL" id="LIHL02000013">
    <property type="protein sequence ID" value="KAF5451071.1"/>
    <property type="molecule type" value="Genomic_DNA"/>
</dbReference>
<dbReference type="Pfam" id="PF07727">
    <property type="entry name" value="RVT_2"/>
    <property type="match status" value="1"/>
</dbReference>
<dbReference type="InterPro" id="IPR013103">
    <property type="entry name" value="RVT_2"/>
</dbReference>
<name>A0A833TMP7_JUGRE</name>
<evidence type="ECO:0000259" key="1">
    <source>
        <dbReference type="Pfam" id="PF07727"/>
    </source>
</evidence>
<dbReference type="Proteomes" id="UP000619265">
    <property type="component" value="Unassembled WGS sequence"/>
</dbReference>
<proteinExistence type="predicted"/>
<organism evidence="2 3">
    <name type="scientific">Juglans regia</name>
    <name type="common">English walnut</name>
    <dbReference type="NCBI Taxonomy" id="51240"/>
    <lineage>
        <taxon>Eukaryota</taxon>
        <taxon>Viridiplantae</taxon>
        <taxon>Streptophyta</taxon>
        <taxon>Embryophyta</taxon>
        <taxon>Tracheophyta</taxon>
        <taxon>Spermatophyta</taxon>
        <taxon>Magnoliopsida</taxon>
        <taxon>eudicotyledons</taxon>
        <taxon>Gunneridae</taxon>
        <taxon>Pentapetalae</taxon>
        <taxon>rosids</taxon>
        <taxon>fabids</taxon>
        <taxon>Fagales</taxon>
        <taxon>Juglandaceae</taxon>
        <taxon>Juglans</taxon>
    </lineage>
</organism>
<reference evidence="2" key="2">
    <citation type="submission" date="2020-03" db="EMBL/GenBank/DDBJ databases">
        <title>Walnut 2.0.</title>
        <authorList>
            <person name="Marrano A."/>
            <person name="Britton M."/>
            <person name="Zimin A.V."/>
            <person name="Zaini P.A."/>
            <person name="Workman R."/>
            <person name="Puiu D."/>
            <person name="Bianco L."/>
            <person name="Allen B.J."/>
            <person name="Troggio M."/>
            <person name="Leslie C.A."/>
            <person name="Timp W."/>
            <person name="Dendekar A."/>
            <person name="Salzberg S.L."/>
            <person name="Neale D.B."/>
        </authorList>
    </citation>
    <scope>NUCLEOTIDE SEQUENCE</scope>
    <source>
        <tissue evidence="2">Leaves</tissue>
    </source>
</reference>
<reference evidence="2" key="1">
    <citation type="submission" date="2015-10" db="EMBL/GenBank/DDBJ databases">
        <authorList>
            <person name="Martinez-Garcia P.J."/>
            <person name="Crepeau M.W."/>
            <person name="Puiu D."/>
            <person name="Gonzalez-Ibeas D."/>
            <person name="Whalen J."/>
            <person name="Stevens K."/>
            <person name="Paul R."/>
            <person name="Butterfield T."/>
            <person name="Britton M."/>
            <person name="Reagan R."/>
            <person name="Chakraborty S."/>
            <person name="Walawage S.L."/>
            <person name="Vasquez-Gross H.A."/>
            <person name="Cardeno C."/>
            <person name="Famula R."/>
            <person name="Pratt K."/>
            <person name="Kuruganti S."/>
            <person name="Aradhya M.K."/>
            <person name="Leslie C.A."/>
            <person name="Dandekar A.M."/>
            <person name="Salzberg S.L."/>
            <person name="Wegrzyn J.L."/>
            <person name="Langley C.H."/>
            <person name="Neale D.B."/>
        </authorList>
    </citation>
    <scope>NUCLEOTIDE SEQUENCE</scope>
    <source>
        <tissue evidence="2">Leaves</tissue>
    </source>
</reference>
<evidence type="ECO:0000313" key="2">
    <source>
        <dbReference type="EMBL" id="KAF5451071.1"/>
    </source>
</evidence>
<dbReference type="PANTHER" id="PTHR11439:SF470">
    <property type="entry name" value="CYSTEINE-RICH RLK (RECEPTOR-LIKE PROTEIN KINASE) 8"/>
    <property type="match status" value="1"/>
</dbReference>
<dbReference type="SUPFAM" id="SSF56672">
    <property type="entry name" value="DNA/RNA polymerases"/>
    <property type="match status" value="1"/>
</dbReference>
<dbReference type="AlphaFoldDB" id="A0A833TMP7"/>
<evidence type="ECO:0000313" key="3">
    <source>
        <dbReference type="Proteomes" id="UP000619265"/>
    </source>
</evidence>
<accession>A0A833TMP7</accession>
<gene>
    <name evidence="2" type="ORF">F2P56_031370</name>
</gene>
<feature type="domain" description="Reverse transcriptase Ty1/copia-type" evidence="1">
    <location>
        <begin position="11"/>
        <end position="252"/>
    </location>
</feature>